<keyword evidence="1" id="KW-1133">Transmembrane helix</keyword>
<protein>
    <submittedName>
        <fullName evidence="2">DUF2165 domain-containing protein</fullName>
    </submittedName>
</protein>
<comment type="caution">
    <text evidence="2">The sequence shown here is derived from an EMBL/GenBank/DDBJ whole genome shotgun (WGS) entry which is preliminary data.</text>
</comment>
<dbReference type="InterPro" id="IPR018681">
    <property type="entry name" value="DUF2165_transmembrane"/>
</dbReference>
<dbReference type="AlphaFoldDB" id="A0A6L3YYE0"/>
<feature type="transmembrane region" description="Helical" evidence="1">
    <location>
        <begin position="64"/>
        <end position="90"/>
    </location>
</feature>
<keyword evidence="1" id="KW-0812">Transmembrane</keyword>
<sequence length="177" mass="19149">MNAVVTAKSVLMLGIAGWMTIAVLNNATDPGTNRFHLGMMFEMALLSEEPNGLGQNLRWRALPAAITATVLWVVVAVQAAVTAYLWKAAWACAAAALRSPDPLPDAARKTAVRALTCFMALWLCFMIGGFWFGYWIKQGAIQQVHMTLLILSVLSIGFIGNRQLEGDSVTGHGRVSD</sequence>
<evidence type="ECO:0000313" key="2">
    <source>
        <dbReference type="EMBL" id="KAB2758405.1"/>
    </source>
</evidence>
<dbReference type="RefSeq" id="WP_151664466.1">
    <property type="nucleotide sequence ID" value="NZ_WBWS01000044.1"/>
</dbReference>
<feature type="transmembrane region" description="Helical" evidence="1">
    <location>
        <begin position="111"/>
        <end position="134"/>
    </location>
</feature>
<keyword evidence="1" id="KW-0472">Membrane</keyword>
<evidence type="ECO:0000256" key="1">
    <source>
        <dbReference type="SAM" id="Phobius"/>
    </source>
</evidence>
<gene>
    <name evidence="2" type="ORF">F9L04_24700</name>
</gene>
<dbReference type="Proteomes" id="UP000481876">
    <property type="component" value="Unassembled WGS sequence"/>
</dbReference>
<organism evidence="2 3">
    <name type="scientific">Brucella anthropi</name>
    <name type="common">Ochrobactrum anthropi</name>
    <dbReference type="NCBI Taxonomy" id="529"/>
    <lineage>
        <taxon>Bacteria</taxon>
        <taxon>Pseudomonadati</taxon>
        <taxon>Pseudomonadota</taxon>
        <taxon>Alphaproteobacteria</taxon>
        <taxon>Hyphomicrobiales</taxon>
        <taxon>Brucellaceae</taxon>
        <taxon>Brucella/Ochrobactrum group</taxon>
        <taxon>Brucella</taxon>
    </lineage>
</organism>
<dbReference type="Pfam" id="PF09933">
    <property type="entry name" value="DUF2165"/>
    <property type="match status" value="1"/>
</dbReference>
<dbReference type="EMBL" id="WBWS01000044">
    <property type="protein sequence ID" value="KAB2758405.1"/>
    <property type="molecule type" value="Genomic_DNA"/>
</dbReference>
<accession>A0A6L3YYE0</accession>
<reference evidence="2 3" key="1">
    <citation type="submission" date="2019-09" db="EMBL/GenBank/DDBJ databases">
        <title>Taxonomic organization of the family Brucellaceae based on a phylogenomic approach.</title>
        <authorList>
            <person name="Leclercq S."/>
            <person name="Cloeckaert A."/>
            <person name="Zygmunt M.S."/>
        </authorList>
    </citation>
    <scope>NUCLEOTIDE SEQUENCE [LARGE SCALE GENOMIC DNA]</scope>
    <source>
        <strain evidence="2 3">LMG 3313</strain>
    </source>
</reference>
<evidence type="ECO:0000313" key="3">
    <source>
        <dbReference type="Proteomes" id="UP000481876"/>
    </source>
</evidence>
<proteinExistence type="predicted"/>
<feature type="transmembrane region" description="Helical" evidence="1">
    <location>
        <begin position="140"/>
        <end position="159"/>
    </location>
</feature>
<name>A0A6L3YYE0_BRUAN</name>